<accession>A0A9W8DKI3</accession>
<dbReference type="PANTHER" id="PTHR12993">
    <property type="entry name" value="N-ACETYLGLUCOSAMINYL-PHOSPHATIDYLINOSITOL DE-N-ACETYLASE-RELATED"/>
    <property type="match status" value="1"/>
</dbReference>
<dbReference type="SUPFAM" id="SSF102588">
    <property type="entry name" value="LmbE-like"/>
    <property type="match status" value="1"/>
</dbReference>
<comment type="caution">
    <text evidence="3">The sequence shown here is derived from an EMBL/GenBank/DDBJ whole genome shotgun (WGS) entry which is preliminary data.</text>
</comment>
<protein>
    <recommendedName>
        <fullName evidence="2">N-acetylglucosaminylphosphatidylinositol deacetylase</fullName>
        <ecNumber evidence="2">3.5.1.89</ecNumber>
    </recommendedName>
</protein>
<proteinExistence type="inferred from homology"/>
<keyword evidence="4" id="KW-1185">Reference proteome</keyword>
<evidence type="ECO:0000256" key="2">
    <source>
        <dbReference type="ARBA" id="ARBA00012176"/>
    </source>
</evidence>
<dbReference type="PANTHER" id="PTHR12993:SF11">
    <property type="entry name" value="N-ACETYLGLUCOSAMINYL-PHOSPHATIDYLINOSITOL DE-N-ACETYLASE"/>
    <property type="match status" value="1"/>
</dbReference>
<organism evidence="3 4">
    <name type="scientific">Tieghemiomyces parasiticus</name>
    <dbReference type="NCBI Taxonomy" id="78921"/>
    <lineage>
        <taxon>Eukaryota</taxon>
        <taxon>Fungi</taxon>
        <taxon>Fungi incertae sedis</taxon>
        <taxon>Zoopagomycota</taxon>
        <taxon>Kickxellomycotina</taxon>
        <taxon>Dimargaritomycetes</taxon>
        <taxon>Dimargaritales</taxon>
        <taxon>Dimargaritaceae</taxon>
        <taxon>Tieghemiomyces</taxon>
    </lineage>
</organism>
<evidence type="ECO:0000256" key="1">
    <source>
        <dbReference type="ARBA" id="ARBA00006066"/>
    </source>
</evidence>
<evidence type="ECO:0000313" key="3">
    <source>
        <dbReference type="EMBL" id="KAJ1913823.1"/>
    </source>
</evidence>
<dbReference type="GO" id="GO:0005783">
    <property type="term" value="C:endoplasmic reticulum"/>
    <property type="evidence" value="ECO:0007669"/>
    <property type="project" value="TreeGrafter"/>
</dbReference>
<dbReference type="Pfam" id="PF02585">
    <property type="entry name" value="PIG-L"/>
    <property type="match status" value="1"/>
</dbReference>
<keyword evidence="3" id="KW-0378">Hydrolase</keyword>
<dbReference type="Gene3D" id="3.40.50.10320">
    <property type="entry name" value="LmbE-like"/>
    <property type="match status" value="1"/>
</dbReference>
<dbReference type="Proteomes" id="UP001150569">
    <property type="component" value="Unassembled WGS sequence"/>
</dbReference>
<evidence type="ECO:0000313" key="4">
    <source>
        <dbReference type="Proteomes" id="UP001150569"/>
    </source>
</evidence>
<sequence length="327" mass="36396">MILGILGTLCALFAFISTCTYTALVFLPPRLSPNLIPVNPAARPLAAAAVDDTTGASTATDNALDTTVSQRTTGDGEKAPLVTSTGSLRRVLLVIAHPDDECMFFGPLLTALQRWQSPDPTDPAPRVEVHVLCMSVGNFDKQGEVRQVELVRSCARLGIAKENIIIVDDPSLPDNPNKVWNIQLVARIIEKCVVDRGIGSIFTFDQRGVSGHMNHIAVNLGVQHMLGFSRRIKARSLPAYRLVSVGLLRKYASLFDTFFSLSITSQPELANFGLVSSSEYLLFVAHWRDVIKARDAMYEHRSQMLWFRHLYIFFSRYMVINSFERVR</sequence>
<name>A0A9W8DKI3_9FUNG</name>
<dbReference type="InterPro" id="IPR003737">
    <property type="entry name" value="GlcNAc_PI_deacetylase-related"/>
</dbReference>
<reference evidence="3" key="1">
    <citation type="submission" date="2022-07" db="EMBL/GenBank/DDBJ databases">
        <title>Phylogenomic reconstructions and comparative analyses of Kickxellomycotina fungi.</title>
        <authorList>
            <person name="Reynolds N.K."/>
            <person name="Stajich J.E."/>
            <person name="Barry K."/>
            <person name="Grigoriev I.V."/>
            <person name="Crous P."/>
            <person name="Smith M.E."/>
        </authorList>
    </citation>
    <scope>NUCLEOTIDE SEQUENCE</scope>
    <source>
        <strain evidence="3">RSA 861</strain>
    </source>
</reference>
<dbReference type="InterPro" id="IPR024078">
    <property type="entry name" value="LmbE-like_dom_sf"/>
</dbReference>
<dbReference type="OrthoDB" id="440160at2759"/>
<dbReference type="GO" id="GO:0000225">
    <property type="term" value="F:N-acetylglucosaminylphosphatidylinositol deacetylase activity"/>
    <property type="evidence" value="ECO:0007669"/>
    <property type="project" value="UniProtKB-EC"/>
</dbReference>
<gene>
    <name evidence="3" type="primary">GPI12_2</name>
    <name evidence="3" type="ORF">IWQ60_009065</name>
</gene>
<comment type="similarity">
    <text evidence="1">Belongs to the PIGL family.</text>
</comment>
<dbReference type="AlphaFoldDB" id="A0A9W8DKI3"/>
<dbReference type="EC" id="3.5.1.89" evidence="2"/>
<dbReference type="EMBL" id="JANBPT010000724">
    <property type="protein sequence ID" value="KAJ1913823.1"/>
    <property type="molecule type" value="Genomic_DNA"/>
</dbReference>